<comment type="caution">
    <text evidence="1">The sequence shown here is derived from an EMBL/GenBank/DDBJ whole genome shotgun (WGS) entry which is preliminary data.</text>
</comment>
<sequence length="407" mass="45732">MGQLSSFLRRSPATDTSLGTPRLTLSFKAKEHLFLDLAESYCINFTITRDEDDPQIQPCIIHWDPIEDAFGQPGIMLVRSNFDFTEDLEPAQVNCDQLQAKSLHPRVVSMSDPCFRQLDPGSSISYKVALPSVYFDSFLPGQCYKILWVGGQIFLWDWGTLAEHYGRTLGPNSTAVVLPGGPRHFLSIAPEESDIDDVGPLPPSPQPILASARMSGAPVFSLTIAGPATLSMRDRNPAGRLRYSVTMTLSYDAAPNGLDGMPVTFHTFIFKDIDRRQEGFRLYLRQKDDWSPHEIAGSFTHHEYRFSERVPVNVGHDNQDKFGALVPGESWSFKREVTDFPTNVSPGDKLRYGFKGAQLDWWDWGHFRDHENTVVWINGKVRDPKDNGGRPGLVVPASNWVEFTVIE</sequence>
<name>A0A9P8ST84_ASPFM</name>
<protein>
    <recommendedName>
        <fullName evidence="3">Kinesin light chain</fullName>
    </recommendedName>
</protein>
<evidence type="ECO:0000313" key="2">
    <source>
        <dbReference type="Proteomes" id="UP000813423"/>
    </source>
</evidence>
<accession>A0A9P8ST84</accession>
<organism evidence="1 2">
    <name type="scientific">Aspergillus fumigatus</name>
    <name type="common">Neosartorya fumigata</name>
    <dbReference type="NCBI Taxonomy" id="746128"/>
    <lineage>
        <taxon>Eukaryota</taxon>
        <taxon>Fungi</taxon>
        <taxon>Dikarya</taxon>
        <taxon>Ascomycota</taxon>
        <taxon>Pezizomycotina</taxon>
        <taxon>Eurotiomycetes</taxon>
        <taxon>Eurotiomycetidae</taxon>
        <taxon>Eurotiales</taxon>
        <taxon>Aspergillaceae</taxon>
        <taxon>Aspergillus</taxon>
        <taxon>Aspergillus subgen. Fumigati</taxon>
    </lineage>
</organism>
<evidence type="ECO:0008006" key="3">
    <source>
        <dbReference type="Google" id="ProtNLM"/>
    </source>
</evidence>
<dbReference type="Proteomes" id="UP000813423">
    <property type="component" value="Unassembled WGS sequence"/>
</dbReference>
<proteinExistence type="predicted"/>
<dbReference type="AlphaFoldDB" id="A0A9P8ST84"/>
<evidence type="ECO:0000313" key="1">
    <source>
        <dbReference type="EMBL" id="KAH1903998.1"/>
    </source>
</evidence>
<gene>
    <name evidence="1" type="ORF">KXV57_006554</name>
</gene>
<reference evidence="1" key="1">
    <citation type="submission" date="2021-08" db="EMBL/GenBank/DDBJ databases">
        <title>Global Aspergillus fumigatus from environmental and clinical sources.</title>
        <authorList>
            <person name="Barber A."/>
            <person name="Sae-Ong T."/>
        </authorList>
    </citation>
    <scope>NUCLEOTIDE SEQUENCE</scope>
    <source>
        <strain evidence="1">NRZ-2016-071</strain>
    </source>
</reference>
<dbReference type="EMBL" id="JAIBSC010000049">
    <property type="protein sequence ID" value="KAH1903998.1"/>
    <property type="molecule type" value="Genomic_DNA"/>
</dbReference>